<comment type="similarity">
    <text evidence="6">Belongs to the RnfG family.</text>
</comment>
<comment type="subcellular location">
    <subcellularLocation>
        <location evidence="6">Cell inner membrane</location>
        <topology evidence="6">Single-pass membrane protein</topology>
    </subcellularLocation>
</comment>
<evidence type="ECO:0000256" key="5">
    <source>
        <dbReference type="ARBA" id="ARBA00022982"/>
    </source>
</evidence>
<evidence type="ECO:0000256" key="4">
    <source>
        <dbReference type="ARBA" id="ARBA00022643"/>
    </source>
</evidence>
<evidence type="ECO:0000313" key="10">
    <source>
        <dbReference type="Proteomes" id="UP001596996"/>
    </source>
</evidence>
<feature type="modified residue" description="FMN phosphoryl threonine" evidence="6">
    <location>
        <position position="177"/>
    </location>
</feature>
<dbReference type="InterPro" id="IPR010209">
    <property type="entry name" value="Ion_transpt_RnfG/RsxG"/>
</dbReference>
<keyword evidence="6" id="KW-1278">Translocase</keyword>
<dbReference type="NCBIfam" id="NF002519">
    <property type="entry name" value="PRK01908.1"/>
    <property type="match status" value="1"/>
</dbReference>
<dbReference type="Proteomes" id="UP001596996">
    <property type="component" value="Unassembled WGS sequence"/>
</dbReference>
<sequence length="220" mass="24575">MKTLNVSFRYGVTLGITALICTALSVGFYFLTQDRIQRAIATQQQELLSQIIPSKYYDNDLLASCTTFDIEILKQTRIDKICTAQKNHLNTAYIYETVATDGYSGNIRLIVGITLEGKILGVRVTNHNETPGLGDKIELRISDWILSFNDQQIDPNNLGSWAVKKDGGKFDQFTGATITPRAVVNQVKQSALAILQFINYAQLNNEQNEDNAKSKKNTPH</sequence>
<dbReference type="PANTHER" id="PTHR36118">
    <property type="entry name" value="ION-TRANSLOCATING OXIDOREDUCTASE COMPLEX SUBUNIT G"/>
    <property type="match status" value="1"/>
</dbReference>
<keyword evidence="4 6" id="KW-0288">FMN</keyword>
<comment type="function">
    <text evidence="6">Part of a membrane-bound complex that couples electron transfer with translocation of ions across the membrane.</text>
</comment>
<organism evidence="9 10">
    <name type="scientific">Seminibacterium arietis</name>
    <dbReference type="NCBI Taxonomy" id="1173502"/>
    <lineage>
        <taxon>Bacteria</taxon>
        <taxon>Pseudomonadati</taxon>
        <taxon>Pseudomonadota</taxon>
        <taxon>Gammaproteobacteria</taxon>
        <taxon>Pasteurellales</taxon>
        <taxon>Pasteurellaceae</taxon>
        <taxon>Seminibacterium</taxon>
    </lineage>
</organism>
<keyword evidence="6 7" id="KW-0812">Transmembrane</keyword>
<comment type="subunit">
    <text evidence="6">The complex is composed of six subunits: RnfA, RnfB, RnfC, RnfD, RnfE and RnfG.</text>
</comment>
<evidence type="ECO:0000256" key="3">
    <source>
        <dbReference type="ARBA" id="ARBA00022630"/>
    </source>
</evidence>
<keyword evidence="6" id="KW-0997">Cell inner membrane</keyword>
<keyword evidence="6" id="KW-1003">Cell membrane</keyword>
<keyword evidence="6 7" id="KW-0472">Membrane</keyword>
<evidence type="ECO:0000313" key="9">
    <source>
        <dbReference type="EMBL" id="MFD0965466.1"/>
    </source>
</evidence>
<keyword evidence="10" id="KW-1185">Reference proteome</keyword>
<gene>
    <name evidence="9" type="primary">rsxG</name>
    <name evidence="6" type="synonym">rnfG</name>
    <name evidence="9" type="ORF">ACFQ02_01115</name>
</gene>
<dbReference type="RefSeq" id="WP_380818237.1">
    <property type="nucleotide sequence ID" value="NZ_JBHTJN010000004.1"/>
</dbReference>
<dbReference type="Pfam" id="PF04205">
    <property type="entry name" value="FMN_bind"/>
    <property type="match status" value="1"/>
</dbReference>
<evidence type="ECO:0000256" key="6">
    <source>
        <dbReference type="HAMAP-Rule" id="MF_00479"/>
    </source>
</evidence>
<protein>
    <recommendedName>
        <fullName evidence="6">Ion-translocating oxidoreductase complex subunit G</fullName>
        <ecNumber evidence="6">7.-.-.-</ecNumber>
    </recommendedName>
    <alternativeName>
        <fullName evidence="6">Rnf electron transport complex subunit G</fullName>
    </alternativeName>
</protein>
<dbReference type="NCBIfam" id="TIGR01947">
    <property type="entry name" value="rnfG"/>
    <property type="match status" value="1"/>
</dbReference>
<proteinExistence type="inferred from homology"/>
<dbReference type="SMART" id="SM00900">
    <property type="entry name" value="FMN_bind"/>
    <property type="match status" value="1"/>
</dbReference>
<dbReference type="PIRSF" id="PIRSF006091">
    <property type="entry name" value="E_trnsport_RnfG"/>
    <property type="match status" value="1"/>
</dbReference>
<reference evidence="10" key="1">
    <citation type="journal article" date="2019" name="Int. J. Syst. Evol. Microbiol.">
        <title>The Global Catalogue of Microorganisms (GCM) 10K type strain sequencing project: providing services to taxonomists for standard genome sequencing and annotation.</title>
        <authorList>
            <consortium name="The Broad Institute Genomics Platform"/>
            <consortium name="The Broad Institute Genome Sequencing Center for Infectious Disease"/>
            <person name="Wu L."/>
            <person name="Ma J."/>
        </authorList>
    </citation>
    <scope>NUCLEOTIDE SEQUENCE [LARGE SCALE GENOMIC DNA]</scope>
    <source>
        <strain evidence="10">CCUG 61707</strain>
    </source>
</reference>
<evidence type="ECO:0000259" key="8">
    <source>
        <dbReference type="SMART" id="SM00900"/>
    </source>
</evidence>
<keyword evidence="6 7" id="KW-1133">Transmembrane helix</keyword>
<comment type="cofactor">
    <cofactor evidence="6">
        <name>FMN</name>
        <dbReference type="ChEBI" id="CHEBI:58210"/>
    </cofactor>
</comment>
<dbReference type="InterPro" id="IPR007329">
    <property type="entry name" value="FMN-bd"/>
</dbReference>
<keyword evidence="5 6" id="KW-0249">Electron transport</keyword>
<feature type="domain" description="FMN-binding" evidence="8">
    <location>
        <begin position="102"/>
        <end position="194"/>
    </location>
</feature>
<dbReference type="HAMAP" id="MF_00479">
    <property type="entry name" value="RsxG_RnfG"/>
    <property type="match status" value="1"/>
</dbReference>
<dbReference type="EC" id="7.-.-.-" evidence="6"/>
<dbReference type="EMBL" id="JBHTJN010000004">
    <property type="protein sequence ID" value="MFD0965466.1"/>
    <property type="molecule type" value="Genomic_DNA"/>
</dbReference>
<evidence type="ECO:0000256" key="7">
    <source>
        <dbReference type="SAM" id="Phobius"/>
    </source>
</evidence>
<keyword evidence="3 6" id="KW-0285">Flavoprotein</keyword>
<evidence type="ECO:0000256" key="2">
    <source>
        <dbReference type="ARBA" id="ARBA00022553"/>
    </source>
</evidence>
<evidence type="ECO:0000256" key="1">
    <source>
        <dbReference type="ARBA" id="ARBA00022448"/>
    </source>
</evidence>
<accession>A0ABW3I6C0</accession>
<dbReference type="PANTHER" id="PTHR36118:SF1">
    <property type="entry name" value="ION-TRANSLOCATING OXIDOREDUCTASE COMPLEX SUBUNIT G"/>
    <property type="match status" value="1"/>
</dbReference>
<feature type="transmembrane region" description="Helical" evidence="7">
    <location>
        <begin position="12"/>
        <end position="31"/>
    </location>
</feature>
<name>A0ABW3I6C0_9PAST</name>
<comment type="caution">
    <text evidence="9">The sequence shown here is derived from an EMBL/GenBank/DDBJ whole genome shotgun (WGS) entry which is preliminary data.</text>
</comment>
<keyword evidence="2 6" id="KW-0597">Phosphoprotein</keyword>
<keyword evidence="1 6" id="KW-0813">Transport</keyword>